<name>A0AAV9WKI6_9PEZI</name>
<dbReference type="InterPro" id="IPR017046">
    <property type="entry name" value="Prenylcysteine_Oxase1"/>
</dbReference>
<dbReference type="Pfam" id="PF13450">
    <property type="entry name" value="NAD_binding_8"/>
    <property type="match status" value="1"/>
</dbReference>
<dbReference type="PIRSF" id="PIRSF036292">
    <property type="entry name" value="Prenylcysteine_oxidase"/>
    <property type="match status" value="1"/>
</dbReference>
<comment type="similarity">
    <text evidence="2">Belongs to the prenylcysteine oxidase family.</text>
</comment>
<dbReference type="Pfam" id="PF07156">
    <property type="entry name" value="Prenylcys_lyase"/>
    <property type="match status" value="1"/>
</dbReference>
<evidence type="ECO:0000256" key="6">
    <source>
        <dbReference type="ARBA" id="ARBA00023002"/>
    </source>
</evidence>
<evidence type="ECO:0000256" key="5">
    <source>
        <dbReference type="ARBA" id="ARBA00022827"/>
    </source>
</evidence>
<comment type="caution">
    <text evidence="9">The sequence shown here is derived from an EMBL/GenBank/DDBJ whole genome shotgun (WGS) entry which is preliminary data.</text>
</comment>
<dbReference type="EMBL" id="JAVHJL010000002">
    <property type="protein sequence ID" value="KAK6509380.1"/>
    <property type="molecule type" value="Genomic_DNA"/>
</dbReference>
<evidence type="ECO:0000259" key="8">
    <source>
        <dbReference type="Pfam" id="PF07156"/>
    </source>
</evidence>
<keyword evidence="3" id="KW-0285">Flavoprotein</keyword>
<proteinExistence type="inferred from homology"/>
<evidence type="ECO:0000313" key="10">
    <source>
        <dbReference type="Proteomes" id="UP001370758"/>
    </source>
</evidence>
<reference evidence="9 10" key="1">
    <citation type="submission" date="2023-08" db="EMBL/GenBank/DDBJ databases">
        <authorList>
            <person name="Palmer J.M."/>
        </authorList>
    </citation>
    <scope>NUCLEOTIDE SEQUENCE [LARGE SCALE GENOMIC DNA]</scope>
    <source>
        <strain evidence="9 10">TWF481</strain>
    </source>
</reference>
<dbReference type="PANTHER" id="PTHR15944:SF0">
    <property type="entry name" value="PRENYLCYSTEINE LYASE DOMAIN-CONTAINING PROTEIN"/>
    <property type="match status" value="1"/>
</dbReference>
<dbReference type="GO" id="GO:0030328">
    <property type="term" value="P:prenylcysteine catabolic process"/>
    <property type="evidence" value="ECO:0007669"/>
    <property type="project" value="InterPro"/>
</dbReference>
<dbReference type="AlphaFoldDB" id="A0AAV9WKI6"/>
<dbReference type="InterPro" id="IPR010795">
    <property type="entry name" value="Prenylcys_lyase"/>
</dbReference>
<dbReference type="PANTHER" id="PTHR15944">
    <property type="entry name" value="FARNESYLCYSTEINE LYASE"/>
    <property type="match status" value="1"/>
</dbReference>
<protein>
    <recommendedName>
        <fullName evidence="8">Prenylcysteine lyase domain-containing protein</fullName>
    </recommendedName>
</protein>
<gene>
    <name evidence="9" type="ORF">TWF481_004129</name>
</gene>
<feature type="domain" description="Prenylcysteine lyase" evidence="8">
    <location>
        <begin position="161"/>
        <end position="519"/>
    </location>
</feature>
<sequence length="533" mass="59346">MFSRTSRVVVASVAGLLCTTYFLIPGHASIVGPAGQQPFVLSEPQAAKRVAVIGAGAAGSSAAYYLNQYAKKHDIPINITIYERNNYIGGRTTTVDAYDDPEEPVELGGSIFVEVNRNMVEAAKLFELPIAGYDTGSTDGADQLGVWDGKELVVTISGGGIWQTIKLIWRYGLSPMRTQNLVKKTVGNFLKMYEAPVFPWKSLSTTAYELELLPATTNNGFQFLKSNNINPPFTTELIQASTRVNYASNLGHIHGLETMVAMSTDGAMAITGGNWRIFDKMVQTSKAGLHLETRVTKIERVANKHTWAVNALKSTSDGPDSQSFEDEYDEVIIATPWQFSNITSESIPAPEEIRYINLHVTLFASPYRLSPKYFNSDDDLVPDMILTTIPEGYDPHYRAVGPAKFWSVNILRTLERKLANGVKRREYLYKVFSPQLWTDEQIYEMMGLPKDTKNALSWSHRKLWQAYPAEEPRSAFQEAQLDFGVWYTAGMEAFISCMETMSLSGKNVAANIVEGWVSAHRSEEVKGQHDKSL</sequence>
<organism evidence="9 10">
    <name type="scientific">Arthrobotrys musiformis</name>
    <dbReference type="NCBI Taxonomy" id="47236"/>
    <lineage>
        <taxon>Eukaryota</taxon>
        <taxon>Fungi</taxon>
        <taxon>Dikarya</taxon>
        <taxon>Ascomycota</taxon>
        <taxon>Pezizomycotina</taxon>
        <taxon>Orbiliomycetes</taxon>
        <taxon>Orbiliales</taxon>
        <taxon>Orbiliaceae</taxon>
        <taxon>Arthrobotrys</taxon>
    </lineage>
</organism>
<evidence type="ECO:0000313" key="9">
    <source>
        <dbReference type="EMBL" id="KAK6509380.1"/>
    </source>
</evidence>
<comment type="cofactor">
    <cofactor evidence="1">
        <name>FAD</name>
        <dbReference type="ChEBI" id="CHEBI:57692"/>
    </cofactor>
</comment>
<dbReference type="Gene3D" id="3.50.50.60">
    <property type="entry name" value="FAD/NAD(P)-binding domain"/>
    <property type="match status" value="1"/>
</dbReference>
<accession>A0AAV9WKI6</accession>
<dbReference type="Proteomes" id="UP001370758">
    <property type="component" value="Unassembled WGS sequence"/>
</dbReference>
<dbReference type="SUPFAM" id="SSF51905">
    <property type="entry name" value="FAD/NAD(P)-binding domain"/>
    <property type="match status" value="1"/>
</dbReference>
<dbReference type="GO" id="GO:0001735">
    <property type="term" value="F:prenylcysteine oxidase activity"/>
    <property type="evidence" value="ECO:0007669"/>
    <property type="project" value="InterPro"/>
</dbReference>
<dbReference type="InterPro" id="IPR036188">
    <property type="entry name" value="FAD/NAD-bd_sf"/>
</dbReference>
<evidence type="ECO:0000256" key="1">
    <source>
        <dbReference type="ARBA" id="ARBA00001974"/>
    </source>
</evidence>
<dbReference type="GO" id="GO:0030327">
    <property type="term" value="P:prenylated protein catabolic process"/>
    <property type="evidence" value="ECO:0007669"/>
    <property type="project" value="TreeGrafter"/>
</dbReference>
<keyword evidence="6" id="KW-0560">Oxidoreductase</keyword>
<evidence type="ECO:0000256" key="7">
    <source>
        <dbReference type="ARBA" id="ARBA00023180"/>
    </source>
</evidence>
<evidence type="ECO:0000256" key="4">
    <source>
        <dbReference type="ARBA" id="ARBA00022729"/>
    </source>
</evidence>
<keyword evidence="10" id="KW-1185">Reference proteome</keyword>
<keyword evidence="5" id="KW-0274">FAD</keyword>
<keyword evidence="4" id="KW-0732">Signal</keyword>
<evidence type="ECO:0000256" key="2">
    <source>
        <dbReference type="ARBA" id="ARBA00009967"/>
    </source>
</evidence>
<evidence type="ECO:0000256" key="3">
    <source>
        <dbReference type="ARBA" id="ARBA00022630"/>
    </source>
</evidence>
<keyword evidence="7" id="KW-0325">Glycoprotein</keyword>